<evidence type="ECO:0000256" key="4">
    <source>
        <dbReference type="ARBA" id="ARBA00022519"/>
    </source>
</evidence>
<evidence type="ECO:0000256" key="2">
    <source>
        <dbReference type="ARBA" id="ARBA00022448"/>
    </source>
</evidence>
<feature type="transmembrane region" description="Helical" evidence="8">
    <location>
        <begin position="278"/>
        <end position="303"/>
    </location>
</feature>
<gene>
    <name evidence="10" type="ORF">RGD00_10570</name>
</gene>
<feature type="transmembrane region" description="Helical" evidence="8">
    <location>
        <begin position="47"/>
        <end position="71"/>
    </location>
</feature>
<dbReference type="Proteomes" id="UP001247754">
    <property type="component" value="Unassembled WGS sequence"/>
</dbReference>
<feature type="transmembrane region" description="Helical" evidence="8">
    <location>
        <begin position="387"/>
        <end position="409"/>
    </location>
</feature>
<dbReference type="InterPro" id="IPR035906">
    <property type="entry name" value="MetI-like_sf"/>
</dbReference>
<keyword evidence="11" id="KW-1185">Reference proteome</keyword>
<feature type="transmembrane region" description="Helical" evidence="8">
    <location>
        <begin position="83"/>
        <end position="108"/>
    </location>
</feature>
<name>A0ABU1F848_9RHOB</name>
<evidence type="ECO:0000313" key="11">
    <source>
        <dbReference type="Proteomes" id="UP001247754"/>
    </source>
</evidence>
<feature type="transmembrane region" description="Helical" evidence="8">
    <location>
        <begin position="358"/>
        <end position="381"/>
    </location>
</feature>
<dbReference type="InterPro" id="IPR000515">
    <property type="entry name" value="MetI-like"/>
</dbReference>
<evidence type="ECO:0000256" key="8">
    <source>
        <dbReference type="SAM" id="Phobius"/>
    </source>
</evidence>
<dbReference type="CDD" id="cd06261">
    <property type="entry name" value="TM_PBP2"/>
    <property type="match status" value="2"/>
</dbReference>
<keyword evidence="3" id="KW-1003">Cell membrane</keyword>
<evidence type="ECO:0000256" key="7">
    <source>
        <dbReference type="ARBA" id="ARBA00023136"/>
    </source>
</evidence>
<feature type="transmembrane region" description="Helical" evidence="8">
    <location>
        <begin position="446"/>
        <end position="469"/>
    </location>
</feature>
<accession>A0ABU1F848</accession>
<proteinExistence type="predicted"/>
<keyword evidence="2" id="KW-0813">Transport</keyword>
<organism evidence="10 11">
    <name type="scientific">Ruixingdingia sedimenti</name>
    <dbReference type="NCBI Taxonomy" id="3073604"/>
    <lineage>
        <taxon>Bacteria</taxon>
        <taxon>Pseudomonadati</taxon>
        <taxon>Pseudomonadota</taxon>
        <taxon>Alphaproteobacteria</taxon>
        <taxon>Rhodobacterales</taxon>
        <taxon>Paracoccaceae</taxon>
        <taxon>Ruixingdingia</taxon>
    </lineage>
</organism>
<dbReference type="Gene3D" id="1.10.3720.10">
    <property type="entry name" value="MetI-like"/>
    <property type="match status" value="2"/>
</dbReference>
<keyword evidence="4" id="KW-0997">Cell inner membrane</keyword>
<feature type="transmembrane region" description="Helical" evidence="8">
    <location>
        <begin position="128"/>
        <end position="150"/>
    </location>
</feature>
<comment type="subcellular location">
    <subcellularLocation>
        <location evidence="1">Cell inner membrane</location>
        <topology evidence="1">Multi-pass membrane protein</topology>
    </subcellularLocation>
</comment>
<sequence>MARGAVAVRGLPGAVAGLVLAALMLGTLGVVLAHAGGMRLTGPDWAAVRFTLVQAALSAAISVVLAVPVARALARRRFAGRRLLIAALGAPFLMPVIVAVLGLLAIFGRGGVLNAGLAAVGLPPVQVYGLHGVVLAHVFLNLPLAVRMVLQGWQAIPAERFRTAAALGFGPAEVARHLERPMLREVLPGAALAVFLICLASFAAALILGGGPRATTVEVAIYQAVRFEFDLSRAAALAAVQFALCAGAVLLAARVAVPAGFGGGLDRAVQRWDAGRWGLRLLDGAVIALAAAFLFAPLLAVILRGLPGLAALPAPVWAAAGRSVVMALVSAALVLAGALALGQLAVRGGVAGRLAELAGMLPLAASSLVLGAGLFIAVLPFAAPETVALPVTVLVNAAMALPFALRLILPALREVEATQMRLAESLGIGGWARLRLVTLPRLRRPLGFAGGVAAALAMGDLGVIALFAGEGNATLPMQVWRLMGAFRTEAAEAAAVLLLAASFGLFWVMDRGGGRDDAGA</sequence>
<protein>
    <submittedName>
        <fullName evidence="10">Thiamine/thiamine pyrophosphate ABC transporter permease ThiP</fullName>
    </submittedName>
</protein>
<evidence type="ECO:0000256" key="3">
    <source>
        <dbReference type="ARBA" id="ARBA00022475"/>
    </source>
</evidence>
<dbReference type="SUPFAM" id="SSF161098">
    <property type="entry name" value="MetI-like"/>
    <property type="match status" value="2"/>
</dbReference>
<feature type="transmembrane region" description="Helical" evidence="8">
    <location>
        <begin position="323"/>
        <end position="346"/>
    </location>
</feature>
<dbReference type="PANTHER" id="PTHR43357:SF4">
    <property type="entry name" value="INNER MEMBRANE ABC TRANSPORTER PERMEASE PROTEIN YDCV"/>
    <property type="match status" value="1"/>
</dbReference>
<reference evidence="10 11" key="1">
    <citation type="submission" date="2023-09" db="EMBL/GenBank/DDBJ databases">
        <title>Xinfangfangia sedmenti sp. nov., isolated the sedment.</title>
        <authorList>
            <person name="Xu L."/>
        </authorList>
    </citation>
    <scope>NUCLEOTIDE SEQUENCE [LARGE SCALE GENOMIC DNA]</scope>
    <source>
        <strain evidence="10 11">LG-4</strain>
    </source>
</reference>
<keyword evidence="5 8" id="KW-0812">Transmembrane</keyword>
<keyword evidence="6 8" id="KW-1133">Transmembrane helix</keyword>
<feature type="transmembrane region" description="Helical" evidence="8">
    <location>
        <begin position="234"/>
        <end position="257"/>
    </location>
</feature>
<feature type="transmembrane region" description="Helical" evidence="8">
    <location>
        <begin position="489"/>
        <end position="508"/>
    </location>
</feature>
<keyword evidence="7 8" id="KW-0472">Membrane</keyword>
<dbReference type="PANTHER" id="PTHR43357">
    <property type="entry name" value="INNER MEMBRANE ABC TRANSPORTER PERMEASE PROTEIN YDCV"/>
    <property type="match status" value="1"/>
</dbReference>
<feature type="transmembrane region" description="Helical" evidence="8">
    <location>
        <begin position="12"/>
        <end position="35"/>
    </location>
</feature>
<dbReference type="PROSITE" id="PS50928">
    <property type="entry name" value="ABC_TM1"/>
    <property type="match status" value="2"/>
</dbReference>
<evidence type="ECO:0000256" key="1">
    <source>
        <dbReference type="ARBA" id="ARBA00004429"/>
    </source>
</evidence>
<comment type="caution">
    <text evidence="10">The sequence shown here is derived from an EMBL/GenBank/DDBJ whole genome shotgun (WGS) entry which is preliminary data.</text>
</comment>
<evidence type="ECO:0000313" key="10">
    <source>
        <dbReference type="EMBL" id="MDR5653051.1"/>
    </source>
</evidence>
<feature type="transmembrane region" description="Helical" evidence="8">
    <location>
        <begin position="186"/>
        <end position="208"/>
    </location>
</feature>
<dbReference type="RefSeq" id="WP_310457291.1">
    <property type="nucleotide sequence ID" value="NZ_JAVKPH010000010.1"/>
</dbReference>
<evidence type="ECO:0000256" key="5">
    <source>
        <dbReference type="ARBA" id="ARBA00022692"/>
    </source>
</evidence>
<dbReference type="EMBL" id="JAVKPH010000010">
    <property type="protein sequence ID" value="MDR5653051.1"/>
    <property type="molecule type" value="Genomic_DNA"/>
</dbReference>
<feature type="domain" description="ABC transmembrane type-1" evidence="9">
    <location>
        <begin position="48"/>
        <end position="250"/>
    </location>
</feature>
<feature type="domain" description="ABC transmembrane type-1" evidence="9">
    <location>
        <begin position="320"/>
        <end position="509"/>
    </location>
</feature>
<evidence type="ECO:0000256" key="6">
    <source>
        <dbReference type="ARBA" id="ARBA00022989"/>
    </source>
</evidence>
<evidence type="ECO:0000259" key="9">
    <source>
        <dbReference type="PROSITE" id="PS50928"/>
    </source>
</evidence>